<keyword evidence="4" id="KW-1185">Reference proteome</keyword>
<organism evidence="3 4">
    <name type="scientific">Zooshikella harenae</name>
    <dbReference type="NCBI Taxonomy" id="2827238"/>
    <lineage>
        <taxon>Bacteria</taxon>
        <taxon>Pseudomonadati</taxon>
        <taxon>Pseudomonadota</taxon>
        <taxon>Gammaproteobacteria</taxon>
        <taxon>Oceanospirillales</taxon>
        <taxon>Zooshikellaceae</taxon>
        <taxon>Zooshikella</taxon>
    </lineage>
</organism>
<dbReference type="InterPro" id="IPR000757">
    <property type="entry name" value="Beta-glucanase-like"/>
</dbReference>
<evidence type="ECO:0000313" key="3">
    <source>
        <dbReference type="EMBL" id="MBU2711816.1"/>
    </source>
</evidence>
<dbReference type="EMBL" id="JAGSOY010000025">
    <property type="protein sequence ID" value="MBU2711816.1"/>
    <property type="molecule type" value="Genomic_DNA"/>
</dbReference>
<dbReference type="InterPro" id="IPR050546">
    <property type="entry name" value="Glycosyl_Hydrlase_16"/>
</dbReference>
<proteinExistence type="inferred from homology"/>
<sequence>MHTELRNHMRGNNFSVDAHHDQVEEKEQIYAIEWTQQQIDFYINDKKYGTYENNGKGIGYWPFDERFHLILNIAFGGDWGGTNGIDDSIFSKPVTMDVDYVRVYQQKVDCK</sequence>
<dbReference type="Pfam" id="PF00722">
    <property type="entry name" value="Glyco_hydro_16"/>
    <property type="match status" value="1"/>
</dbReference>
<dbReference type="PROSITE" id="PS51762">
    <property type="entry name" value="GH16_2"/>
    <property type="match status" value="1"/>
</dbReference>
<dbReference type="SUPFAM" id="SSF49899">
    <property type="entry name" value="Concanavalin A-like lectins/glucanases"/>
    <property type="match status" value="1"/>
</dbReference>
<feature type="domain" description="GH16" evidence="2">
    <location>
        <begin position="1"/>
        <end position="109"/>
    </location>
</feature>
<dbReference type="PANTHER" id="PTHR10963">
    <property type="entry name" value="GLYCOSYL HYDROLASE-RELATED"/>
    <property type="match status" value="1"/>
</dbReference>
<dbReference type="Proteomes" id="UP000690515">
    <property type="component" value="Unassembled WGS sequence"/>
</dbReference>
<evidence type="ECO:0000259" key="2">
    <source>
        <dbReference type="PROSITE" id="PS51762"/>
    </source>
</evidence>
<reference evidence="3 4" key="1">
    <citation type="submission" date="2021-04" db="EMBL/GenBank/DDBJ databases">
        <authorList>
            <person name="Pira H."/>
            <person name="Risdian C."/>
            <person name="Wink J."/>
        </authorList>
    </citation>
    <scope>NUCLEOTIDE SEQUENCE [LARGE SCALE GENOMIC DNA]</scope>
    <source>
        <strain evidence="3 4">WH53</strain>
    </source>
</reference>
<evidence type="ECO:0000256" key="1">
    <source>
        <dbReference type="ARBA" id="ARBA00006865"/>
    </source>
</evidence>
<name>A0ABS5ZCN0_9GAMM</name>
<gene>
    <name evidence="3" type="ORF">KCG35_12170</name>
</gene>
<comment type="caution">
    <text evidence="3">The sequence shown here is derived from an EMBL/GenBank/DDBJ whole genome shotgun (WGS) entry which is preliminary data.</text>
</comment>
<dbReference type="PANTHER" id="PTHR10963:SF55">
    <property type="entry name" value="GLYCOSIDE HYDROLASE FAMILY 16 PROTEIN"/>
    <property type="match status" value="1"/>
</dbReference>
<evidence type="ECO:0000313" key="4">
    <source>
        <dbReference type="Proteomes" id="UP000690515"/>
    </source>
</evidence>
<dbReference type="Gene3D" id="2.60.120.200">
    <property type="match status" value="1"/>
</dbReference>
<dbReference type="InterPro" id="IPR013320">
    <property type="entry name" value="ConA-like_dom_sf"/>
</dbReference>
<accession>A0ABS5ZCN0</accession>
<comment type="similarity">
    <text evidence="1">Belongs to the glycosyl hydrolase 16 family.</text>
</comment>
<protein>
    <submittedName>
        <fullName evidence="3">Family 16 glycosylhydrolase</fullName>
    </submittedName>
</protein>